<dbReference type="NCBIfam" id="TIGR01796">
    <property type="entry name" value="CM_mono_aroH"/>
    <property type="match status" value="1"/>
</dbReference>
<name>A0ABW2TK15_9PSEU</name>
<dbReference type="EC" id="5.4.99.5" evidence="1 2"/>
<dbReference type="Proteomes" id="UP001596512">
    <property type="component" value="Unassembled WGS sequence"/>
</dbReference>
<dbReference type="PIRSF" id="PIRSF005965">
    <property type="entry name" value="Chor_mut_AroH"/>
    <property type="match status" value="1"/>
</dbReference>
<dbReference type="SUPFAM" id="SSF55298">
    <property type="entry name" value="YjgF-like"/>
    <property type="match status" value="1"/>
</dbReference>
<protein>
    <recommendedName>
        <fullName evidence="1 2">chorismate mutase</fullName>
        <ecNumber evidence="1 2">5.4.99.5</ecNumber>
    </recommendedName>
</protein>
<evidence type="ECO:0000256" key="2">
    <source>
        <dbReference type="PROSITE-ProRule" id="PRU00514"/>
    </source>
</evidence>
<dbReference type="Pfam" id="PF07736">
    <property type="entry name" value="CM_1"/>
    <property type="match status" value="1"/>
</dbReference>
<accession>A0ABW2TK15</accession>
<keyword evidence="2 3" id="KW-0413">Isomerase</keyword>
<dbReference type="Gene3D" id="3.30.1330.40">
    <property type="entry name" value="RutC-like"/>
    <property type="match status" value="1"/>
</dbReference>
<comment type="caution">
    <text evidence="3">The sequence shown here is derived from an EMBL/GenBank/DDBJ whole genome shotgun (WGS) entry which is preliminary data.</text>
</comment>
<organism evidence="3 4">
    <name type="scientific">Actinokineospora soli</name>
    <dbReference type="NCBI Taxonomy" id="1048753"/>
    <lineage>
        <taxon>Bacteria</taxon>
        <taxon>Bacillati</taxon>
        <taxon>Actinomycetota</taxon>
        <taxon>Actinomycetes</taxon>
        <taxon>Pseudonocardiales</taxon>
        <taxon>Pseudonocardiaceae</taxon>
        <taxon>Actinokineospora</taxon>
    </lineage>
</organism>
<comment type="catalytic activity">
    <reaction evidence="2">
        <text>chorismate = prephenate</text>
        <dbReference type="Rhea" id="RHEA:13897"/>
        <dbReference type="ChEBI" id="CHEBI:29748"/>
        <dbReference type="ChEBI" id="CHEBI:29934"/>
        <dbReference type="EC" id="5.4.99.5"/>
    </reaction>
</comment>
<keyword evidence="2" id="KW-0057">Aromatic amino acid biosynthesis</keyword>
<evidence type="ECO:0000313" key="3">
    <source>
        <dbReference type="EMBL" id="MFC7613484.1"/>
    </source>
</evidence>
<sequence>MTTVRAVRGAIQVEHDEPEALLADTAALVAEVLSRNRVRGSDEIISILFTMTPDLRAGFPAAAVRRLGLADVPVMCATELAVPDALPRVVRLLAHIHTDLAQSEVAHVYLRGAVALRPDLAARAADDERKRAHGHRDVA</sequence>
<dbReference type="CDD" id="cd02185">
    <property type="entry name" value="AroH"/>
    <property type="match status" value="1"/>
</dbReference>
<keyword evidence="4" id="KW-1185">Reference proteome</keyword>
<proteinExistence type="predicted"/>
<keyword evidence="2" id="KW-0028">Amino-acid biosynthesis</keyword>
<dbReference type="InterPro" id="IPR008243">
    <property type="entry name" value="Chorismate_mutase_AroH"/>
</dbReference>
<dbReference type="PANTHER" id="PTHR21164:SF0">
    <property type="entry name" value="CHORISMATE MUTASE AROH"/>
    <property type="match status" value="1"/>
</dbReference>
<dbReference type="EMBL" id="JBHTEY010000004">
    <property type="protein sequence ID" value="MFC7613484.1"/>
    <property type="molecule type" value="Genomic_DNA"/>
</dbReference>
<evidence type="ECO:0000256" key="1">
    <source>
        <dbReference type="NCBIfam" id="TIGR01796"/>
    </source>
</evidence>
<dbReference type="GO" id="GO:0004106">
    <property type="term" value="F:chorismate mutase activity"/>
    <property type="evidence" value="ECO:0007669"/>
    <property type="project" value="UniProtKB-EC"/>
</dbReference>
<dbReference type="PANTHER" id="PTHR21164">
    <property type="entry name" value="CHORISMATE MUTASE"/>
    <property type="match status" value="1"/>
</dbReference>
<dbReference type="InterPro" id="IPR035959">
    <property type="entry name" value="RutC-like_sf"/>
</dbReference>
<gene>
    <name evidence="3" type="primary">aroH</name>
    <name evidence="3" type="ORF">ACFQV2_07580</name>
</gene>
<reference evidence="4" key="1">
    <citation type="journal article" date="2019" name="Int. J. Syst. Evol. Microbiol.">
        <title>The Global Catalogue of Microorganisms (GCM) 10K type strain sequencing project: providing services to taxonomists for standard genome sequencing and annotation.</title>
        <authorList>
            <consortium name="The Broad Institute Genomics Platform"/>
            <consortium name="The Broad Institute Genome Sequencing Center for Infectious Disease"/>
            <person name="Wu L."/>
            <person name="Ma J."/>
        </authorList>
    </citation>
    <scope>NUCLEOTIDE SEQUENCE [LARGE SCALE GENOMIC DNA]</scope>
    <source>
        <strain evidence="4">JCM 17695</strain>
    </source>
</reference>
<dbReference type="PROSITE" id="PS51167">
    <property type="entry name" value="CHORISMATE_MUT_1"/>
    <property type="match status" value="1"/>
</dbReference>
<evidence type="ECO:0000313" key="4">
    <source>
        <dbReference type="Proteomes" id="UP001596512"/>
    </source>
</evidence>